<dbReference type="AlphaFoldDB" id="A0A3S0H770"/>
<evidence type="ECO:0008006" key="3">
    <source>
        <dbReference type="Google" id="ProtNLM"/>
    </source>
</evidence>
<comment type="caution">
    <text evidence="1">The sequence shown here is derived from an EMBL/GenBank/DDBJ whole genome shotgun (WGS) entry which is preliminary data.</text>
</comment>
<name>A0A3S0H770_9BACT</name>
<dbReference type="Proteomes" id="UP000282184">
    <property type="component" value="Unassembled WGS sequence"/>
</dbReference>
<dbReference type="RefSeq" id="WP_126693272.1">
    <property type="nucleotide sequence ID" value="NZ_RXOF01000005.1"/>
</dbReference>
<dbReference type="OrthoDB" id="871494at2"/>
<gene>
    <name evidence="1" type="ORF">EJV47_11360</name>
</gene>
<protein>
    <recommendedName>
        <fullName evidence="3">Linalool dehydratase/isomerase domain-containing protein</fullName>
    </recommendedName>
</protein>
<sequence>MALLRQPATAELAGRPLDADVLAQLRHLQPKLHQGAATDMQGLYPEGFVFLNALYGLAWSEVAAAVPATDALHRQALAESRWAGAQVASGQGRAIFDADLPLPYGAFYNGWLAYPLGRQLLAETPAERRPADEARFRQTCARIADALPDTASPFPESYFGAAWPADAAVCVAALAVHNRLYPPRYQPVIRGWLRRVQTRLDTLGLIPHEVEPRTGRVRQGARGASQSLMLALLHDIDPAFGRQQYGLYRRYFVASRLGLPGIREYPQGQFGLGDVDSGPVLWGIGGAAHGPALRRPGAGRGAAQLAQRLRHGLHQRWAA</sequence>
<proteinExistence type="predicted"/>
<keyword evidence="2" id="KW-1185">Reference proteome</keyword>
<organism evidence="1 2">
    <name type="scientific">Hymenobacter gummosus</name>
    <dbReference type="NCBI Taxonomy" id="1776032"/>
    <lineage>
        <taxon>Bacteria</taxon>
        <taxon>Pseudomonadati</taxon>
        <taxon>Bacteroidota</taxon>
        <taxon>Cytophagia</taxon>
        <taxon>Cytophagales</taxon>
        <taxon>Hymenobacteraceae</taxon>
        <taxon>Hymenobacter</taxon>
    </lineage>
</organism>
<evidence type="ECO:0000313" key="1">
    <source>
        <dbReference type="EMBL" id="RTQ50222.1"/>
    </source>
</evidence>
<reference evidence="1 2" key="1">
    <citation type="submission" date="2018-12" db="EMBL/GenBank/DDBJ databases">
        <title>Hymenobacter gummosus sp. nov., isolated from a spring.</title>
        <authorList>
            <person name="Nie L."/>
        </authorList>
    </citation>
    <scope>NUCLEOTIDE SEQUENCE [LARGE SCALE GENOMIC DNA]</scope>
    <source>
        <strain evidence="1 2">KCTC 52166</strain>
    </source>
</reference>
<accession>A0A3S0H770</accession>
<evidence type="ECO:0000313" key="2">
    <source>
        <dbReference type="Proteomes" id="UP000282184"/>
    </source>
</evidence>
<dbReference type="EMBL" id="RXOF01000005">
    <property type="protein sequence ID" value="RTQ50222.1"/>
    <property type="molecule type" value="Genomic_DNA"/>
</dbReference>